<dbReference type="GO" id="GO:0009360">
    <property type="term" value="C:DNA polymerase III complex"/>
    <property type="evidence" value="ECO:0007669"/>
    <property type="project" value="InterPro"/>
</dbReference>
<evidence type="ECO:0000256" key="1">
    <source>
        <dbReference type="ARBA" id="ARBA00006360"/>
    </source>
</evidence>
<accession>A0A1F5WCP3</accession>
<dbReference type="EMBL" id="MFHJ01000049">
    <property type="protein sequence ID" value="OGF73350.1"/>
    <property type="molecule type" value="Genomic_DNA"/>
</dbReference>
<sequence length="367" mass="41430">MTSEVLYRKYRPQNFDEIVGQKSTVEVLRASILKNRISHAYLFSGPAGTGKTTVARIFARAANCLDDSPEKRPCNKCEICKEFLSGVGLDLIEIDAASSRGIDEIRALRDGIRSLPFKAKYKVYIIDEVHMLTKEAFNALLKTLEEPPAHVIFILATTELEKVLATIISRTQHFEFRKIWEEDIQKALDMIVRKEKIKVDEEILNIISVLASGSLRDAESMLDQAFAASSGELEPEQIRRLFGVPARDLLLAMTKAILDKDVKSALAIVHKSSEDGVDQKSFLKLLIQNFRFMLYLKVDPNYSKELADFISESELSAMKAFAKENDIKKFETVLNNLNDAYPLLKIAYLQQLPLELAILKITSAKEI</sequence>
<comment type="function">
    <text evidence="11">DNA polymerase III is a complex, multichain enzyme responsible for most of the replicative synthesis in bacteria. This DNA polymerase also exhibits 3' to 5' exonuclease activity.</text>
</comment>
<dbReference type="AlphaFoldDB" id="A0A1F5WCP3"/>
<dbReference type="GO" id="GO:0046872">
    <property type="term" value="F:metal ion binding"/>
    <property type="evidence" value="ECO:0007669"/>
    <property type="project" value="UniProtKB-KW"/>
</dbReference>
<keyword evidence="2 11" id="KW-0808">Transferase</keyword>
<dbReference type="InterPro" id="IPR045085">
    <property type="entry name" value="HLD_clamp_pol_III_gamma_tau"/>
</dbReference>
<keyword evidence="7" id="KW-0862">Zinc</keyword>
<keyword evidence="4 11" id="KW-0235">DNA replication</keyword>
<dbReference type="CDD" id="cd18137">
    <property type="entry name" value="HLD_clamp_pol_III_gamma_tau"/>
    <property type="match status" value="1"/>
</dbReference>
<organism evidence="13 14">
    <name type="scientific">Candidatus Giovannonibacteria bacterium RIFCSPHIGHO2_02_43_16</name>
    <dbReference type="NCBI Taxonomy" id="1798331"/>
    <lineage>
        <taxon>Bacteria</taxon>
        <taxon>Candidatus Giovannoniibacteriota</taxon>
    </lineage>
</organism>
<dbReference type="InterPro" id="IPR022754">
    <property type="entry name" value="DNA_pol_III_gamma-3"/>
</dbReference>
<dbReference type="InterPro" id="IPR027417">
    <property type="entry name" value="P-loop_NTPase"/>
</dbReference>
<dbReference type="PANTHER" id="PTHR11669">
    <property type="entry name" value="REPLICATION FACTOR C / DNA POLYMERASE III GAMMA-TAU SUBUNIT"/>
    <property type="match status" value="1"/>
</dbReference>
<evidence type="ECO:0000256" key="5">
    <source>
        <dbReference type="ARBA" id="ARBA00022723"/>
    </source>
</evidence>
<gene>
    <name evidence="11" type="primary">dnaX</name>
    <name evidence="13" type="ORF">A2W57_03845</name>
</gene>
<proteinExistence type="inferred from homology"/>
<evidence type="ECO:0000313" key="14">
    <source>
        <dbReference type="Proteomes" id="UP000178276"/>
    </source>
</evidence>
<dbReference type="InterPro" id="IPR003593">
    <property type="entry name" value="AAA+_ATPase"/>
</dbReference>
<dbReference type="PANTHER" id="PTHR11669:SF0">
    <property type="entry name" value="PROTEIN STICHEL-LIKE 2"/>
    <property type="match status" value="1"/>
</dbReference>
<dbReference type="InterPro" id="IPR008921">
    <property type="entry name" value="DNA_pol3_clamp-load_cplx_C"/>
</dbReference>
<dbReference type="Pfam" id="PF12169">
    <property type="entry name" value="DNA_pol3_gamma3"/>
    <property type="match status" value="1"/>
</dbReference>
<dbReference type="InterPro" id="IPR050238">
    <property type="entry name" value="DNA_Rep/Repair_Clamp_Loader"/>
</dbReference>
<dbReference type="GO" id="GO:0005524">
    <property type="term" value="F:ATP binding"/>
    <property type="evidence" value="ECO:0007669"/>
    <property type="project" value="UniProtKB-KW"/>
</dbReference>
<dbReference type="Gene3D" id="1.20.272.10">
    <property type="match status" value="1"/>
</dbReference>
<comment type="similarity">
    <text evidence="1 11">Belongs to the DnaX/STICHEL family.</text>
</comment>
<evidence type="ECO:0000256" key="2">
    <source>
        <dbReference type="ARBA" id="ARBA00022679"/>
    </source>
</evidence>
<dbReference type="FunFam" id="3.40.50.300:FF:000014">
    <property type="entry name" value="DNA polymerase III subunit gamma/tau"/>
    <property type="match status" value="1"/>
</dbReference>
<evidence type="ECO:0000256" key="3">
    <source>
        <dbReference type="ARBA" id="ARBA00022695"/>
    </source>
</evidence>
<protein>
    <recommendedName>
        <fullName evidence="11">DNA polymerase III subunit gamma/tau</fullName>
        <ecNumber evidence="11">2.7.7.7</ecNumber>
    </recommendedName>
</protein>
<evidence type="ECO:0000256" key="4">
    <source>
        <dbReference type="ARBA" id="ARBA00022705"/>
    </source>
</evidence>
<keyword evidence="9 11" id="KW-0239">DNA-directed DNA polymerase</keyword>
<evidence type="ECO:0000313" key="13">
    <source>
        <dbReference type="EMBL" id="OGF73350.1"/>
    </source>
</evidence>
<dbReference type="GO" id="GO:0003677">
    <property type="term" value="F:DNA binding"/>
    <property type="evidence" value="ECO:0007669"/>
    <property type="project" value="InterPro"/>
</dbReference>
<comment type="caution">
    <text evidence="13">The sequence shown here is derived from an EMBL/GenBank/DDBJ whole genome shotgun (WGS) entry which is preliminary data.</text>
</comment>
<keyword evidence="3 11" id="KW-0548">Nucleotidyltransferase</keyword>
<evidence type="ECO:0000256" key="10">
    <source>
        <dbReference type="ARBA" id="ARBA00049244"/>
    </source>
</evidence>
<dbReference type="NCBIfam" id="TIGR02397">
    <property type="entry name" value="dnaX_nterm"/>
    <property type="match status" value="1"/>
</dbReference>
<dbReference type="SUPFAM" id="SSF48019">
    <property type="entry name" value="post-AAA+ oligomerization domain-like"/>
    <property type="match status" value="1"/>
</dbReference>
<evidence type="ECO:0000256" key="9">
    <source>
        <dbReference type="ARBA" id="ARBA00022932"/>
    </source>
</evidence>
<name>A0A1F5WCP3_9BACT</name>
<dbReference type="CDD" id="cd00009">
    <property type="entry name" value="AAA"/>
    <property type="match status" value="1"/>
</dbReference>
<keyword evidence="8 11" id="KW-0067">ATP-binding</keyword>
<comment type="subunit">
    <text evidence="11">DNA polymerase III contains a core (composed of alpha, epsilon and theta chains) that associates with a tau subunit. This core dimerizes to form the POLIII' complex. PolIII' associates with the gamma complex (composed of gamma, delta, delta', psi and chi chains) and with the beta chain to form the complete DNA polymerase III complex.</text>
</comment>
<dbReference type="STRING" id="1798331.A2W57_03845"/>
<comment type="catalytic activity">
    <reaction evidence="10 11">
        <text>DNA(n) + a 2'-deoxyribonucleoside 5'-triphosphate = DNA(n+1) + diphosphate</text>
        <dbReference type="Rhea" id="RHEA:22508"/>
        <dbReference type="Rhea" id="RHEA-COMP:17339"/>
        <dbReference type="Rhea" id="RHEA-COMP:17340"/>
        <dbReference type="ChEBI" id="CHEBI:33019"/>
        <dbReference type="ChEBI" id="CHEBI:61560"/>
        <dbReference type="ChEBI" id="CHEBI:173112"/>
        <dbReference type="EC" id="2.7.7.7"/>
    </reaction>
</comment>
<keyword evidence="5" id="KW-0479">Metal-binding</keyword>
<dbReference type="InterPro" id="IPR012763">
    <property type="entry name" value="DNA_pol_III_sug/sutau_N"/>
</dbReference>
<feature type="domain" description="AAA+ ATPase" evidence="12">
    <location>
        <begin position="37"/>
        <end position="178"/>
    </location>
</feature>
<evidence type="ECO:0000256" key="7">
    <source>
        <dbReference type="ARBA" id="ARBA00022833"/>
    </source>
</evidence>
<evidence type="ECO:0000259" key="12">
    <source>
        <dbReference type="SMART" id="SM00382"/>
    </source>
</evidence>
<dbReference type="Pfam" id="PF22608">
    <property type="entry name" value="DNAX_ATPase_lid"/>
    <property type="match status" value="1"/>
</dbReference>
<dbReference type="Proteomes" id="UP000178276">
    <property type="component" value="Unassembled WGS sequence"/>
</dbReference>
<dbReference type="Gene3D" id="3.40.50.300">
    <property type="entry name" value="P-loop containing nucleotide triphosphate hydrolases"/>
    <property type="match status" value="1"/>
</dbReference>
<reference evidence="13 14" key="1">
    <citation type="journal article" date="2016" name="Nat. Commun.">
        <title>Thousands of microbial genomes shed light on interconnected biogeochemical processes in an aquifer system.</title>
        <authorList>
            <person name="Anantharaman K."/>
            <person name="Brown C.T."/>
            <person name="Hug L.A."/>
            <person name="Sharon I."/>
            <person name="Castelle C.J."/>
            <person name="Probst A.J."/>
            <person name="Thomas B.C."/>
            <person name="Singh A."/>
            <person name="Wilkins M.J."/>
            <person name="Karaoz U."/>
            <person name="Brodie E.L."/>
            <person name="Williams K.H."/>
            <person name="Hubbard S.S."/>
            <person name="Banfield J.F."/>
        </authorList>
    </citation>
    <scope>NUCLEOTIDE SEQUENCE [LARGE SCALE GENOMIC DNA]</scope>
</reference>
<dbReference type="SMART" id="SM00382">
    <property type="entry name" value="AAA"/>
    <property type="match status" value="1"/>
</dbReference>
<dbReference type="NCBIfam" id="NF004046">
    <property type="entry name" value="PRK05563.1"/>
    <property type="match status" value="1"/>
</dbReference>
<dbReference type="PRINTS" id="PR00300">
    <property type="entry name" value="CLPPROTEASEA"/>
</dbReference>
<dbReference type="Gene3D" id="1.10.8.60">
    <property type="match status" value="1"/>
</dbReference>
<keyword evidence="6 11" id="KW-0547">Nucleotide-binding</keyword>
<dbReference type="GO" id="GO:0003887">
    <property type="term" value="F:DNA-directed DNA polymerase activity"/>
    <property type="evidence" value="ECO:0007669"/>
    <property type="project" value="UniProtKB-KW"/>
</dbReference>
<evidence type="ECO:0000256" key="8">
    <source>
        <dbReference type="ARBA" id="ARBA00022840"/>
    </source>
</evidence>
<dbReference type="GO" id="GO:0006261">
    <property type="term" value="P:DNA-templated DNA replication"/>
    <property type="evidence" value="ECO:0007669"/>
    <property type="project" value="TreeGrafter"/>
</dbReference>
<evidence type="ECO:0000256" key="6">
    <source>
        <dbReference type="ARBA" id="ARBA00022741"/>
    </source>
</evidence>
<evidence type="ECO:0000256" key="11">
    <source>
        <dbReference type="RuleBase" id="RU364063"/>
    </source>
</evidence>
<dbReference type="InterPro" id="IPR001270">
    <property type="entry name" value="ClpA/B"/>
</dbReference>
<dbReference type="SUPFAM" id="SSF52540">
    <property type="entry name" value="P-loop containing nucleoside triphosphate hydrolases"/>
    <property type="match status" value="1"/>
</dbReference>
<dbReference type="EC" id="2.7.7.7" evidence="11"/>
<dbReference type="Pfam" id="PF13177">
    <property type="entry name" value="DNA_pol3_delta2"/>
    <property type="match status" value="1"/>
</dbReference>